<gene>
    <name evidence="1" type="ORF">HNP86_001092</name>
</gene>
<accession>A0A7J9NUJ2</accession>
<comment type="caution">
    <text evidence="1">The sequence shown here is derived from an EMBL/GenBank/DDBJ whole genome shotgun (WGS) entry which is preliminary data.</text>
</comment>
<dbReference type="AlphaFoldDB" id="A0A7J9NUJ2"/>
<evidence type="ECO:0000313" key="1">
    <source>
        <dbReference type="EMBL" id="MBA2850961.1"/>
    </source>
</evidence>
<dbReference type="Proteomes" id="UP000564425">
    <property type="component" value="Unassembled WGS sequence"/>
</dbReference>
<sequence length="146" mass="16628">MAKIEENRAEFHGKYFKNNVSVIIEKGQTKEGNDYVYDDDKEGKVTVFLSDIRSYKDKKTGEIAGYIANIPIGILSDIHNELSTNDDFKEMFDKCVANSKIFEIVGMIYKGSSRQTLESFANDKNIPIEVIDRAFEVVEKQKSQEA</sequence>
<dbReference type="RefSeq" id="WP_013998998.1">
    <property type="nucleotide sequence ID" value="NZ_JACDUH010000001.1"/>
</dbReference>
<protein>
    <submittedName>
        <fullName evidence="1">Uncharacterized protein</fullName>
    </submittedName>
</protein>
<dbReference type="GeneID" id="10982054"/>
<organism evidence="1 2">
    <name type="scientific">Methanococcus maripaludis</name>
    <name type="common">Methanococcus deltae</name>
    <dbReference type="NCBI Taxonomy" id="39152"/>
    <lineage>
        <taxon>Archaea</taxon>
        <taxon>Methanobacteriati</taxon>
        <taxon>Methanobacteriota</taxon>
        <taxon>Methanomada group</taxon>
        <taxon>Methanococci</taxon>
        <taxon>Methanococcales</taxon>
        <taxon>Methanococcaceae</taxon>
        <taxon>Methanococcus</taxon>
    </lineage>
</organism>
<reference evidence="1 2" key="1">
    <citation type="submission" date="2020-07" db="EMBL/GenBank/DDBJ databases">
        <title>Genomic Encyclopedia of Type Strains, Phase IV (KMG-V): Genome sequencing to study the core and pangenomes of soil and plant-associated prokaryotes.</title>
        <authorList>
            <person name="Whitman W."/>
        </authorList>
    </citation>
    <scope>NUCLEOTIDE SEQUENCE [LARGE SCALE GENOMIC DNA]</scope>
    <source>
        <strain evidence="1 2">A1</strain>
    </source>
</reference>
<evidence type="ECO:0000313" key="2">
    <source>
        <dbReference type="Proteomes" id="UP000564425"/>
    </source>
</evidence>
<dbReference type="EMBL" id="JACDUH010000001">
    <property type="protein sequence ID" value="MBA2850961.1"/>
    <property type="molecule type" value="Genomic_DNA"/>
</dbReference>
<name>A0A7J9NUJ2_METMI</name>
<proteinExistence type="predicted"/>